<dbReference type="InterPro" id="IPR001298">
    <property type="entry name" value="Filamin/ABP280_rpt"/>
</dbReference>
<feature type="repeat" description="Filamin" evidence="3">
    <location>
        <begin position="846"/>
        <end position="914"/>
    </location>
</feature>
<dbReference type="PANTHER" id="PTHR38537:SF16">
    <property type="entry name" value="CALPONIN-HOMOLOGY (CH) DOMAIN-CONTAINING PROTEIN"/>
    <property type="match status" value="1"/>
</dbReference>
<dbReference type="InterPro" id="IPR036872">
    <property type="entry name" value="CH_dom_sf"/>
</dbReference>
<dbReference type="FunFam" id="2.60.40.10:FF:001145">
    <property type="entry name" value="Jitterbug, isoform I"/>
    <property type="match status" value="1"/>
</dbReference>
<comment type="caution">
    <text evidence="5">The sequence shown here is derived from an EMBL/GenBank/DDBJ whole genome shotgun (WGS) entry which is preliminary data.</text>
</comment>
<dbReference type="Proteomes" id="UP000597762">
    <property type="component" value="Unassembled WGS sequence"/>
</dbReference>
<name>A0A812CNU7_ACAPH</name>
<evidence type="ECO:0000256" key="1">
    <source>
        <dbReference type="ARBA" id="ARBA00009238"/>
    </source>
</evidence>
<evidence type="ECO:0000259" key="4">
    <source>
        <dbReference type="PROSITE" id="PS50021"/>
    </source>
</evidence>
<feature type="repeat" description="Filamin" evidence="3">
    <location>
        <begin position="284"/>
        <end position="377"/>
    </location>
</feature>
<evidence type="ECO:0000256" key="3">
    <source>
        <dbReference type="PROSITE-ProRule" id="PRU00087"/>
    </source>
</evidence>
<dbReference type="GO" id="GO:0051015">
    <property type="term" value="F:actin filament binding"/>
    <property type="evidence" value="ECO:0007669"/>
    <property type="project" value="InterPro"/>
</dbReference>
<dbReference type="InterPro" id="IPR044801">
    <property type="entry name" value="Filamin"/>
</dbReference>
<feature type="repeat" description="Filamin" evidence="3">
    <location>
        <begin position="919"/>
        <end position="1003"/>
    </location>
</feature>
<dbReference type="OrthoDB" id="18740at2759"/>
<evidence type="ECO:0000313" key="5">
    <source>
        <dbReference type="EMBL" id="CAE1275410.1"/>
    </source>
</evidence>
<organism evidence="5 6">
    <name type="scientific">Acanthosepion pharaonis</name>
    <name type="common">Pharaoh cuttlefish</name>
    <name type="synonym">Sepia pharaonis</name>
    <dbReference type="NCBI Taxonomy" id="158019"/>
    <lineage>
        <taxon>Eukaryota</taxon>
        <taxon>Metazoa</taxon>
        <taxon>Spiralia</taxon>
        <taxon>Lophotrochozoa</taxon>
        <taxon>Mollusca</taxon>
        <taxon>Cephalopoda</taxon>
        <taxon>Coleoidea</taxon>
        <taxon>Decapodiformes</taxon>
        <taxon>Sepiida</taxon>
        <taxon>Sepiina</taxon>
        <taxon>Sepiidae</taxon>
        <taxon>Acanthosepion</taxon>
    </lineage>
</organism>
<feature type="repeat" description="Filamin" evidence="3">
    <location>
        <begin position="1199"/>
        <end position="1292"/>
    </location>
</feature>
<reference evidence="5" key="1">
    <citation type="submission" date="2021-01" db="EMBL/GenBank/DDBJ databases">
        <authorList>
            <person name="Li R."/>
            <person name="Bekaert M."/>
        </authorList>
    </citation>
    <scope>NUCLEOTIDE SEQUENCE</scope>
    <source>
        <strain evidence="5">Farmed</strain>
    </source>
</reference>
<dbReference type="Pfam" id="PF00630">
    <property type="entry name" value="Filamin"/>
    <property type="match status" value="12"/>
</dbReference>
<feature type="repeat" description="Filamin" evidence="3">
    <location>
        <begin position="643"/>
        <end position="737"/>
    </location>
</feature>
<feature type="repeat" description="Filamin" evidence="3">
    <location>
        <begin position="1387"/>
        <end position="1483"/>
    </location>
</feature>
<evidence type="ECO:0000313" key="6">
    <source>
        <dbReference type="Proteomes" id="UP000597762"/>
    </source>
</evidence>
<proteinExistence type="inferred from homology"/>
<accession>A0A812CNU7</accession>
<dbReference type="EMBL" id="CAHIKZ030001833">
    <property type="protein sequence ID" value="CAE1275410.1"/>
    <property type="molecule type" value="Genomic_DNA"/>
</dbReference>
<feature type="repeat" description="Filamin" evidence="3">
    <location>
        <begin position="1001"/>
        <end position="1093"/>
    </location>
</feature>
<feature type="repeat" description="Filamin" evidence="3">
    <location>
        <begin position="1293"/>
        <end position="1386"/>
    </location>
</feature>
<feature type="repeat" description="Filamin" evidence="3">
    <location>
        <begin position="387"/>
        <end position="466"/>
    </location>
</feature>
<protein>
    <submittedName>
        <fullName evidence="5">FLNA</fullName>
    </submittedName>
</protein>
<sequence>MLAWLQSALPKCEISNFSSSWNDGVALHALIEYCSPGTCPDWEKLDKTKKLENCRNAMNIAKDKFDIPLVVRPEDMASHHLDELSGMTYLSYYMKQDSPGYYATLNRVCKMLQRNINNFTTDWNDGQLICELVRAVGGKISNTSGTNEEVLKKGLYAGKELGFKPLMSAKEIAAEKEEHLGIMAYAAQFLDKKPMMPGAERITMNAHLKNVHVGNETIIHMNIVDSNVSQENIQVNVTGPDSKLPVHMSWTGQSGIVTFIPTETGQHTLTVLCDGQIISGCPKTFKVNADRSKVSYLQIENCCVGTITEVKVNAVSAGQGSVRVEAKSPSGHVNNLPVMSRNGIYNANFTPSEVGNWKMSVYYDGEHISGSPFDVNVFDPAQVQIYGIDGGTVGKELNFKVDCCHAGKGDLQVKIKYKGRDVPLHISEETNAIYKVNFTPQGAGLYEIKGLFNDAEIKGSPYTLEIVDSNMVSVSGSGLEQVAVNKLASFHVNTKGAGGGDVKVEIKSPSNQSLPVDISKNNQVHSIQFTPKISGIILFISNIMNRMSQEAHIHKKVFDVDKVSVSNMPKTYEAGKYIHFDIDASQAGSGNLEIQVNGGRVPCYVKNLGNHKFSASFVPVTQEHQIVQMSFNELKVKGSPWIIKMVDTSKFTILDGGTKYIAVKTLAKCTILGPDSALQNLKINVTAPWDKSSDHKSTVQADEKLQVEFLPEVVGSHKVDISYGGSPLKQSPIIFKVFDANAINLSKIPEVGLIGENTEFTIDTSKCGDGDLKILINNGELQNKVEKISKNTYSVSFVPVKSGPHQIDVTFNNVPVHDSPYTYIVQNTDQIELSQMKKCVPCNSCTDFIIKQPDAKEISVRIMAPNNALIPTRMIPQYDGDYKVEWTPTISGCYFIDVHFGGHQIQGSPFTVDVFDINKVNVDALSSSNVGEQAKFVVNYSSAGQAEYAVKIVSPSGQIIPFDGQEKNNKIAITYIPTEPGKYKIYVTYGGIDIPGTPIIQEIGEGGMPTAHGDGLYKGEEDKPAIFYVDASELKGDLFVQVDGPNSIAKCNIDPEANGIYTVTYVPVEVGLYDVQVKWNSKEIQGSPFHPKIVNARKVRVVGGWQHFMDSDEHVHLVVDEMKKIPFDISEAGPGKLTAEVQDPNNIWLPVHIDTSSDGKNILAFIPKAEGNHLINVYWTEHPLVGAPFLGNAVVKYPTAIHDNSQVTLSGRGLKEAVVREEAEFYIDGSKAGPGKPEVTLTGVRSEIDIIKKHLGNGRYYCTYIPVLPGGYLLHITWNNRQLKGSPYKVSVIAAAQPQKVNVTGEGLEGGILGKELQVNIDTRKAGPGELTAHCMGPTRIAYCELTDNNDGIYKLTIRPQEPGRHILQIKYGGENVLGSPYVLKIGALPDASKVRVSGPGVEHGILATFQSHFLVETDGAGAGKLTVRIRGPKGAFQVHMSRESQRDRKIVCHYDPFETGLYIIQVKWSDINVPGSPFHVQIVDTHQEYEAISQEALSLHNGYTYSESLPHRSSYNQWREDI</sequence>
<dbReference type="SUPFAM" id="SSF47576">
    <property type="entry name" value="Calponin-homology domain, CH-domain"/>
    <property type="match status" value="2"/>
</dbReference>
<dbReference type="Pfam" id="PF00307">
    <property type="entry name" value="CH"/>
    <property type="match status" value="1"/>
</dbReference>
<dbReference type="GO" id="GO:0030036">
    <property type="term" value="P:actin cytoskeleton organization"/>
    <property type="evidence" value="ECO:0007669"/>
    <property type="project" value="InterPro"/>
</dbReference>
<feature type="repeat" description="Filamin" evidence="3">
    <location>
        <begin position="740"/>
        <end position="825"/>
    </location>
</feature>
<evidence type="ECO:0000256" key="2">
    <source>
        <dbReference type="ARBA" id="ARBA00022737"/>
    </source>
</evidence>
<dbReference type="InterPro" id="IPR017868">
    <property type="entry name" value="Filamin/ABP280_repeat-like"/>
</dbReference>
<dbReference type="SMART" id="SM00033">
    <property type="entry name" value="CH"/>
    <property type="match status" value="1"/>
</dbReference>
<dbReference type="PROSITE" id="PS50021">
    <property type="entry name" value="CH"/>
    <property type="match status" value="1"/>
</dbReference>
<keyword evidence="2" id="KW-0677">Repeat</keyword>
<dbReference type="InterPro" id="IPR014756">
    <property type="entry name" value="Ig_E-set"/>
</dbReference>
<feature type="domain" description="Calponin-homology (CH)" evidence="4">
    <location>
        <begin position="1"/>
        <end position="98"/>
    </location>
</feature>
<feature type="repeat" description="Filamin" evidence="3">
    <location>
        <begin position="197"/>
        <end position="287"/>
    </location>
</feature>
<feature type="repeat" description="Filamin" evidence="3">
    <location>
        <begin position="464"/>
        <end position="535"/>
    </location>
</feature>
<gene>
    <name evidence="5" type="ORF">SPHA_39446</name>
</gene>
<dbReference type="SUPFAM" id="SSF81296">
    <property type="entry name" value="E set domains"/>
    <property type="match status" value="14"/>
</dbReference>
<dbReference type="PROSITE" id="PS50194">
    <property type="entry name" value="FILAMIN_REPEAT"/>
    <property type="match status" value="14"/>
</dbReference>
<feature type="repeat" description="Filamin" evidence="3">
    <location>
        <begin position="555"/>
        <end position="645"/>
    </location>
</feature>
<dbReference type="Gene3D" id="1.10.418.10">
    <property type="entry name" value="Calponin-like domain"/>
    <property type="match status" value="2"/>
</dbReference>
<comment type="similarity">
    <text evidence="1">Belongs to the filamin family.</text>
</comment>
<dbReference type="PANTHER" id="PTHR38537">
    <property type="entry name" value="JITTERBUG, ISOFORM N"/>
    <property type="match status" value="1"/>
</dbReference>
<dbReference type="Gene3D" id="2.60.40.10">
    <property type="entry name" value="Immunoglobulins"/>
    <property type="match status" value="14"/>
</dbReference>
<keyword evidence="6" id="KW-1185">Reference proteome</keyword>
<dbReference type="CDD" id="cd21229">
    <property type="entry name" value="CH_jitterbug-like_rpt2"/>
    <property type="match status" value="1"/>
</dbReference>
<feature type="repeat" description="Filamin" evidence="3">
    <location>
        <begin position="1091"/>
        <end position="1193"/>
    </location>
</feature>
<dbReference type="SMART" id="SM00557">
    <property type="entry name" value="IG_FLMN"/>
    <property type="match status" value="14"/>
</dbReference>
<dbReference type="InterPro" id="IPR001715">
    <property type="entry name" value="CH_dom"/>
</dbReference>
<dbReference type="InterPro" id="IPR013783">
    <property type="entry name" value="Ig-like_fold"/>
</dbReference>